<protein>
    <submittedName>
        <fullName evidence="2">Uncharacterized protein</fullName>
    </submittedName>
</protein>
<gene>
    <name evidence="2" type="ORF">MAG551_00188</name>
</gene>
<feature type="transmembrane region" description="Helical" evidence="1">
    <location>
        <begin position="28"/>
        <end position="51"/>
    </location>
</feature>
<evidence type="ECO:0000313" key="2">
    <source>
        <dbReference type="EMBL" id="MBS1257152.1"/>
    </source>
</evidence>
<proteinExistence type="predicted"/>
<dbReference type="EMBL" id="JAANXD010000011">
    <property type="protein sequence ID" value="MBS1257152.1"/>
    <property type="molecule type" value="Genomic_DNA"/>
</dbReference>
<comment type="caution">
    <text evidence="2">The sequence shown here is derived from an EMBL/GenBank/DDBJ whole genome shotgun (WGS) entry which is preliminary data.</text>
</comment>
<organism evidence="2 3">
    <name type="scientific">Candidatus Scalindua arabica</name>
    <dbReference type="NCBI Taxonomy" id="1127984"/>
    <lineage>
        <taxon>Bacteria</taxon>
        <taxon>Pseudomonadati</taxon>
        <taxon>Planctomycetota</taxon>
        <taxon>Candidatus Brocadiia</taxon>
        <taxon>Candidatus Brocadiales</taxon>
        <taxon>Candidatus Scalinduaceae</taxon>
        <taxon>Candidatus Scalindua</taxon>
    </lineage>
</organism>
<evidence type="ECO:0000256" key="1">
    <source>
        <dbReference type="SAM" id="Phobius"/>
    </source>
</evidence>
<dbReference type="AlphaFoldDB" id="A0A941W056"/>
<evidence type="ECO:0000313" key="3">
    <source>
        <dbReference type="Proteomes" id="UP000722750"/>
    </source>
</evidence>
<accession>A0A941W056</accession>
<keyword evidence="1" id="KW-0472">Membrane</keyword>
<reference evidence="2" key="1">
    <citation type="journal article" date="2021" name="ISME J.">
        <title>Fine-scale metabolic discontinuity in a stratified prokaryote microbiome of a Red Sea deep halocline.</title>
        <authorList>
            <person name="Michoud G."/>
            <person name="Ngugi D.K."/>
            <person name="Barozzi A."/>
            <person name="Merlino G."/>
            <person name="Calleja M.L."/>
            <person name="Delgado-Huertas A."/>
            <person name="Moran X.A.G."/>
            <person name="Daffonchio D."/>
        </authorList>
    </citation>
    <scope>NUCLEOTIDE SEQUENCE</scope>
    <source>
        <strain evidence="2">SuakinDeep_MAG55_1</strain>
    </source>
</reference>
<keyword evidence="1" id="KW-1133">Transmembrane helix</keyword>
<dbReference type="Proteomes" id="UP000722750">
    <property type="component" value="Unassembled WGS sequence"/>
</dbReference>
<sequence>MYNNKTVLATKEDIAILKVDLTNVKSELIKWMFIFWIGQIGVLTGIIFAMLKIKG</sequence>
<keyword evidence="1" id="KW-0812">Transmembrane</keyword>
<name>A0A941W056_9BACT</name>